<evidence type="ECO:0000256" key="1">
    <source>
        <dbReference type="SAM" id="MobiDB-lite"/>
    </source>
</evidence>
<accession>A0ABU0YJ46</accession>
<name>A0ABU0YJ46_9PROT</name>
<organism evidence="3 4">
    <name type="scientific">Dongia sedimenti</name>
    <dbReference type="NCBI Taxonomy" id="3064282"/>
    <lineage>
        <taxon>Bacteria</taxon>
        <taxon>Pseudomonadati</taxon>
        <taxon>Pseudomonadota</taxon>
        <taxon>Alphaproteobacteria</taxon>
        <taxon>Rhodospirillales</taxon>
        <taxon>Dongiaceae</taxon>
        <taxon>Dongia</taxon>
    </lineage>
</organism>
<dbReference type="InterPro" id="IPR036465">
    <property type="entry name" value="vWFA_dom_sf"/>
</dbReference>
<keyword evidence="4" id="KW-1185">Reference proteome</keyword>
<gene>
    <name evidence="3" type="ORF">Q8A70_03385</name>
</gene>
<sequence length="388" mass="42956">MTPMLPSERVAGFVAHLRRSGYRIGPAEAEATLGFLAGGADAIAARLGMKALLTGSREQWEGFDELFDAYWHGRGLHRVVPAKDASTDLRELKPPPVWDRVLPSQQDRSTDVPQAQLADGDAPTSQRDGAGRLIASRREQLARRDIARIADAAELAEAARIAGDLARAMRYRLSRRRRAARKGRGLDLRRTLRRNLVHGMEPLELLRKRRPERPVNIVLLLDVSGSMKPYARAFLAFARGLAGSEIRVEVFLFHTRLARITEALRDSDPARAVDRLMLLSQGFGGGTRIAESLAAFNARYAKAVIDSRSVVVVMSDGYDTDPPERLAEELARLKQRAPRLVWLNPLLAWRDYAPVARGMQASLPFVDLFGSAATLADLAALEDEFARL</sequence>
<evidence type="ECO:0000313" key="4">
    <source>
        <dbReference type="Proteomes" id="UP001230156"/>
    </source>
</evidence>
<dbReference type="SUPFAM" id="SSF53300">
    <property type="entry name" value="vWA-like"/>
    <property type="match status" value="1"/>
</dbReference>
<dbReference type="SMART" id="SM00327">
    <property type="entry name" value="VWA"/>
    <property type="match status" value="1"/>
</dbReference>
<dbReference type="Pfam" id="PF05762">
    <property type="entry name" value="VWA_CoxE"/>
    <property type="match status" value="1"/>
</dbReference>
<dbReference type="PANTHER" id="PTHR39338">
    <property type="entry name" value="BLL5662 PROTEIN-RELATED"/>
    <property type="match status" value="1"/>
</dbReference>
<dbReference type="CDD" id="cd00198">
    <property type="entry name" value="vWFA"/>
    <property type="match status" value="1"/>
</dbReference>
<evidence type="ECO:0000259" key="2">
    <source>
        <dbReference type="SMART" id="SM00327"/>
    </source>
</evidence>
<dbReference type="PIRSF" id="PIRSF010256">
    <property type="entry name" value="CoxE_vWa"/>
    <property type="match status" value="1"/>
</dbReference>
<dbReference type="InterPro" id="IPR011195">
    <property type="entry name" value="UCP010256"/>
</dbReference>
<dbReference type="PANTHER" id="PTHR39338:SF6">
    <property type="entry name" value="BLL5662 PROTEIN"/>
    <property type="match status" value="1"/>
</dbReference>
<proteinExistence type="predicted"/>
<dbReference type="Gene3D" id="3.40.50.410">
    <property type="entry name" value="von Willebrand factor, type A domain"/>
    <property type="match status" value="1"/>
</dbReference>
<dbReference type="Proteomes" id="UP001230156">
    <property type="component" value="Unassembled WGS sequence"/>
</dbReference>
<protein>
    <submittedName>
        <fullName evidence="3">VWA domain-containing protein</fullName>
    </submittedName>
</protein>
<feature type="region of interest" description="Disordered" evidence="1">
    <location>
        <begin position="85"/>
        <end position="132"/>
    </location>
</feature>
<dbReference type="InterPro" id="IPR002035">
    <property type="entry name" value="VWF_A"/>
</dbReference>
<dbReference type="InterPro" id="IPR008912">
    <property type="entry name" value="Uncharacterised_CoxE"/>
</dbReference>
<dbReference type="RefSeq" id="WP_379954079.1">
    <property type="nucleotide sequence ID" value="NZ_JAUYVI010000001.1"/>
</dbReference>
<evidence type="ECO:0000313" key="3">
    <source>
        <dbReference type="EMBL" id="MDQ7246688.1"/>
    </source>
</evidence>
<feature type="domain" description="VWFA" evidence="2">
    <location>
        <begin position="214"/>
        <end position="380"/>
    </location>
</feature>
<dbReference type="EMBL" id="JAUYVI010000001">
    <property type="protein sequence ID" value="MDQ7246688.1"/>
    <property type="molecule type" value="Genomic_DNA"/>
</dbReference>
<feature type="compositionally biased region" description="Polar residues" evidence="1">
    <location>
        <begin position="103"/>
        <end position="113"/>
    </location>
</feature>
<reference evidence="4" key="1">
    <citation type="submission" date="2023-08" db="EMBL/GenBank/DDBJ databases">
        <title>Rhodospirillaceae gen. nov., a novel taxon isolated from the Yangtze River Yuezi River estuary sludge.</title>
        <authorList>
            <person name="Ruan L."/>
        </authorList>
    </citation>
    <scope>NUCLEOTIDE SEQUENCE [LARGE SCALE GENOMIC DNA]</scope>
    <source>
        <strain evidence="4">R-7</strain>
    </source>
</reference>
<comment type="caution">
    <text evidence="3">The sequence shown here is derived from an EMBL/GenBank/DDBJ whole genome shotgun (WGS) entry which is preliminary data.</text>
</comment>